<dbReference type="SUPFAM" id="SSF53335">
    <property type="entry name" value="S-adenosyl-L-methionine-dependent methyltransferases"/>
    <property type="match status" value="1"/>
</dbReference>
<dbReference type="Pfam" id="PF05050">
    <property type="entry name" value="Methyltransf_21"/>
    <property type="match status" value="1"/>
</dbReference>
<reference evidence="2 3" key="1">
    <citation type="submission" date="2023-08" db="EMBL/GenBank/DDBJ databases">
        <title>Characterization of two Paracoccaceae strains isolated from Phycosphere and proposal of Xinfangfangia lacusdiani sp. nov.</title>
        <authorList>
            <person name="Deng Y."/>
            <person name="Zhang Y.Q."/>
        </authorList>
    </citation>
    <scope>NUCLEOTIDE SEQUENCE [LARGE SCALE GENOMIC DNA]</scope>
    <source>
        <strain evidence="2 3">CPCC 101601</strain>
    </source>
</reference>
<organism evidence="2 3">
    <name type="scientific">Pseudogemmobacter lacusdianii</name>
    <dbReference type="NCBI Taxonomy" id="3069608"/>
    <lineage>
        <taxon>Bacteria</taxon>
        <taxon>Pseudomonadati</taxon>
        <taxon>Pseudomonadota</taxon>
        <taxon>Alphaproteobacteria</taxon>
        <taxon>Rhodobacterales</taxon>
        <taxon>Paracoccaceae</taxon>
        <taxon>Pseudogemmobacter</taxon>
    </lineage>
</organism>
<dbReference type="InterPro" id="IPR006342">
    <property type="entry name" value="FkbM_mtfrase"/>
</dbReference>
<dbReference type="InterPro" id="IPR029063">
    <property type="entry name" value="SAM-dependent_MTases_sf"/>
</dbReference>
<feature type="domain" description="Methyltransferase FkbM" evidence="1">
    <location>
        <begin position="53"/>
        <end position="209"/>
    </location>
</feature>
<accession>A0ABU0VXX6</accession>
<evidence type="ECO:0000313" key="2">
    <source>
        <dbReference type="EMBL" id="MDQ2066588.1"/>
    </source>
</evidence>
<dbReference type="InterPro" id="IPR052514">
    <property type="entry name" value="SAM-dependent_MTase"/>
</dbReference>
<dbReference type="PANTHER" id="PTHR34203">
    <property type="entry name" value="METHYLTRANSFERASE, FKBM FAMILY PROTEIN"/>
    <property type="match status" value="1"/>
</dbReference>
<keyword evidence="2" id="KW-0808">Transferase</keyword>
<sequence>MTEEQAAPEAASPELEKLQAQVRRYKRNLRKAEAEGFLAGILAMLKPGDLVLDCGANVGKISTQMARTGAQVLAYEPDPYAFAQLSEACAGLENVTLHNAAVGASGGKIRLMRAQNFAENPAAASVKSTIIGGGRMIEESDGIEVDLIDFPALLRQLTADGREIALIKMDIEGAELDILEALEEQGLFERVRCLIVETHERKFKDLRPRYRELRARVMAGPYAQRVFLDWI</sequence>
<dbReference type="EMBL" id="JAVDBT010000007">
    <property type="protein sequence ID" value="MDQ2066588.1"/>
    <property type="molecule type" value="Genomic_DNA"/>
</dbReference>
<dbReference type="PANTHER" id="PTHR34203:SF15">
    <property type="entry name" value="SLL1173 PROTEIN"/>
    <property type="match status" value="1"/>
</dbReference>
<dbReference type="GO" id="GO:0032259">
    <property type="term" value="P:methylation"/>
    <property type="evidence" value="ECO:0007669"/>
    <property type="project" value="UniProtKB-KW"/>
</dbReference>
<keyword evidence="3" id="KW-1185">Reference proteome</keyword>
<keyword evidence="2" id="KW-0489">Methyltransferase</keyword>
<gene>
    <name evidence="2" type="ORF">Q9295_09390</name>
</gene>
<dbReference type="GO" id="GO:0008168">
    <property type="term" value="F:methyltransferase activity"/>
    <property type="evidence" value="ECO:0007669"/>
    <property type="project" value="UniProtKB-KW"/>
</dbReference>
<proteinExistence type="predicted"/>
<evidence type="ECO:0000313" key="3">
    <source>
        <dbReference type="Proteomes" id="UP001239680"/>
    </source>
</evidence>
<name>A0ABU0VXX6_9RHOB</name>
<dbReference type="NCBIfam" id="TIGR01444">
    <property type="entry name" value="fkbM_fam"/>
    <property type="match status" value="1"/>
</dbReference>
<dbReference type="Gene3D" id="3.40.50.150">
    <property type="entry name" value="Vaccinia Virus protein VP39"/>
    <property type="match status" value="1"/>
</dbReference>
<comment type="caution">
    <text evidence="2">The sequence shown here is derived from an EMBL/GenBank/DDBJ whole genome shotgun (WGS) entry which is preliminary data.</text>
</comment>
<dbReference type="RefSeq" id="WP_306680286.1">
    <property type="nucleotide sequence ID" value="NZ_JAVDBT010000007.1"/>
</dbReference>
<evidence type="ECO:0000259" key="1">
    <source>
        <dbReference type="Pfam" id="PF05050"/>
    </source>
</evidence>
<protein>
    <submittedName>
        <fullName evidence="2">FkbM family methyltransferase</fullName>
    </submittedName>
</protein>
<dbReference type="Proteomes" id="UP001239680">
    <property type="component" value="Unassembled WGS sequence"/>
</dbReference>